<organism evidence="1 2">
    <name type="scientific">Sphingobium boeckii</name>
    <dbReference type="NCBI Taxonomy" id="1082345"/>
    <lineage>
        <taxon>Bacteria</taxon>
        <taxon>Pseudomonadati</taxon>
        <taxon>Pseudomonadota</taxon>
        <taxon>Alphaproteobacteria</taxon>
        <taxon>Sphingomonadales</taxon>
        <taxon>Sphingomonadaceae</taxon>
        <taxon>Sphingobium</taxon>
    </lineage>
</organism>
<dbReference type="AlphaFoldDB" id="A0A7W9AL41"/>
<protein>
    <submittedName>
        <fullName evidence="1">Uncharacterized protein</fullName>
    </submittedName>
</protein>
<comment type="caution">
    <text evidence="1">The sequence shown here is derived from an EMBL/GenBank/DDBJ whole genome shotgun (WGS) entry which is preliminary data.</text>
</comment>
<dbReference type="RefSeq" id="WP_184020964.1">
    <property type="nucleotide sequence ID" value="NZ_JACIJC010000005.1"/>
</dbReference>
<proteinExistence type="predicted"/>
<name>A0A7W9AL41_9SPHN</name>
<gene>
    <name evidence="1" type="ORF">FHS49_003475</name>
</gene>
<keyword evidence="2" id="KW-1185">Reference proteome</keyword>
<reference evidence="1 2" key="1">
    <citation type="submission" date="2020-08" db="EMBL/GenBank/DDBJ databases">
        <title>Genomic Encyclopedia of Type Strains, Phase IV (KMG-IV): sequencing the most valuable type-strain genomes for metagenomic binning, comparative biology and taxonomic classification.</title>
        <authorList>
            <person name="Goeker M."/>
        </authorList>
    </citation>
    <scope>NUCLEOTIDE SEQUENCE [LARGE SCALE GENOMIC DNA]</scope>
    <source>
        <strain evidence="1 2">DSM 25079</strain>
    </source>
</reference>
<dbReference type="Proteomes" id="UP000549617">
    <property type="component" value="Unassembled WGS sequence"/>
</dbReference>
<accession>A0A7W9AL41</accession>
<sequence>MGARSLSYARSCLASLIRNGAEPIRLVIITDGPDNVSAIDEALKSIDPERESLWEVHGKAEADRRAEAYFADYPAIREFRNGHPCWRKVTDPALFSAPGAEMIIIDPDVYFPNRFAFEPTPETGILLMWQRPNCLLPEDVVRTAFEAGVTMADHTDIGVCQTRAVDWDYLEEMLGQIGGANLPAHSMHVESIVWAALALKQGGAHLNPEAWRCFDNGLASRLARKAGKSGVAVLKDIDLSTAKCLHAGGVAKTWLVDAEKAGLFSQPRDLSAKSDGRGYEIYPRAKFERKFRIRRLAGRLGFYKLMGG</sequence>
<evidence type="ECO:0000313" key="2">
    <source>
        <dbReference type="Proteomes" id="UP000549617"/>
    </source>
</evidence>
<dbReference type="EMBL" id="JACIJC010000005">
    <property type="protein sequence ID" value="MBB5687447.1"/>
    <property type="molecule type" value="Genomic_DNA"/>
</dbReference>
<evidence type="ECO:0000313" key="1">
    <source>
        <dbReference type="EMBL" id="MBB5687447.1"/>
    </source>
</evidence>